<evidence type="ECO:0000259" key="1">
    <source>
        <dbReference type="Pfam" id="PF13810"/>
    </source>
</evidence>
<evidence type="ECO:0000313" key="2">
    <source>
        <dbReference type="EMBL" id="GIH05420.1"/>
    </source>
</evidence>
<dbReference type="Gene3D" id="2.60.120.260">
    <property type="entry name" value="Galactose-binding domain-like"/>
    <property type="match status" value="1"/>
</dbReference>
<dbReference type="EMBL" id="BONY01000019">
    <property type="protein sequence ID" value="GIH05420.1"/>
    <property type="molecule type" value="Genomic_DNA"/>
</dbReference>
<dbReference type="InterPro" id="IPR025442">
    <property type="entry name" value="DUF4185"/>
</dbReference>
<reference evidence="2" key="1">
    <citation type="submission" date="2021-01" db="EMBL/GenBank/DDBJ databases">
        <title>Whole genome shotgun sequence of Rhizocola hellebori NBRC 109834.</title>
        <authorList>
            <person name="Komaki H."/>
            <person name="Tamura T."/>
        </authorList>
    </citation>
    <scope>NUCLEOTIDE SEQUENCE</scope>
    <source>
        <strain evidence="2">NBRC 109834</strain>
    </source>
</reference>
<protein>
    <recommendedName>
        <fullName evidence="1">DUF4185 domain-containing protein</fullName>
    </recommendedName>
</protein>
<comment type="caution">
    <text evidence="2">The sequence shown here is derived from an EMBL/GenBank/DDBJ whole genome shotgun (WGS) entry which is preliminary data.</text>
</comment>
<organism evidence="2 3">
    <name type="scientific">Rhizocola hellebori</name>
    <dbReference type="NCBI Taxonomy" id="1392758"/>
    <lineage>
        <taxon>Bacteria</taxon>
        <taxon>Bacillati</taxon>
        <taxon>Actinomycetota</taxon>
        <taxon>Actinomycetes</taxon>
        <taxon>Micromonosporales</taxon>
        <taxon>Micromonosporaceae</taxon>
        <taxon>Rhizocola</taxon>
    </lineage>
</organism>
<keyword evidence="3" id="KW-1185">Reference proteome</keyword>
<feature type="domain" description="DUF4185" evidence="1">
    <location>
        <begin position="54"/>
        <end position="365"/>
    </location>
</feature>
<gene>
    <name evidence="2" type="ORF">Rhe02_34870</name>
</gene>
<evidence type="ECO:0000313" key="3">
    <source>
        <dbReference type="Proteomes" id="UP000612899"/>
    </source>
</evidence>
<dbReference type="AlphaFoldDB" id="A0A8J3Q9C0"/>
<dbReference type="RefSeq" id="WP_203909275.1">
    <property type="nucleotide sequence ID" value="NZ_BONY01000019.1"/>
</dbReference>
<dbReference type="Proteomes" id="UP000612899">
    <property type="component" value="Unassembled WGS sequence"/>
</dbReference>
<name>A0A8J3Q9C0_9ACTN</name>
<proteinExistence type="predicted"/>
<dbReference type="Pfam" id="PF13810">
    <property type="entry name" value="DUF4185"/>
    <property type="match status" value="1"/>
</dbReference>
<sequence length="521" mass="55751">MPSQNGLSTIPRLLAGVITTLGTVAAAGVIAAAPAVASSAHTPASLVQKLTGPNSPNNTYGRWNIKSTDLGILWDNGSGQVLAAFGDTFGDAWVGPGGGAFGPGDLNWRSNVLLRSSDTNLSDGMSFASAVTGPDGRAREILPGLHQDNNAGGEVTKIPTAGIAVGTRQYVSFMSVRHWGAPGQWDTNYAKIAYSDDNGTTWTTTGTPTWNNPAGTDQFQMHAFERRDGYLYVFGTPSGRSGSIRLARVPEAQVLTQTAYQYWNGSTWVTNNVAAATPIVAAPASELSVHYDSYSSRWLMSYLSGEDIILRTATTPTGPWSSAQIIVSSADYPGLYGGYLHPWSSGGNVYFALSQWDPYNVYLMKIQINTAGQVVNPNLMGDPSFERGALNGSGTGGFWACKGNCGIDNGYWGYTGVRNGFARYNSGWHDLHQTVPVTANTNYQLSGWLRTSPNSDNGFFGVRGTNDVVIAEANFHAVGPWTRFTVNFNSGSRTAVTVFGGVWTDHGDIWVQLDDFSLTRV</sequence>
<dbReference type="Gene3D" id="2.120.10.10">
    <property type="match status" value="1"/>
</dbReference>
<accession>A0A8J3Q9C0</accession>